<sequence>MKEETTTVSNTKNETKLWLKRMGHFNQEALAYMQRREIVQGCLTWKKKLQFLLLISMLCTINDMLRGLKLIIIAKTALIFLMKKESSKPIKSSSTKFGSARFCIRS</sequence>
<organism evidence="1 2">
    <name type="scientific">Salix dunnii</name>
    <dbReference type="NCBI Taxonomy" id="1413687"/>
    <lineage>
        <taxon>Eukaryota</taxon>
        <taxon>Viridiplantae</taxon>
        <taxon>Streptophyta</taxon>
        <taxon>Embryophyta</taxon>
        <taxon>Tracheophyta</taxon>
        <taxon>Spermatophyta</taxon>
        <taxon>Magnoliopsida</taxon>
        <taxon>eudicotyledons</taxon>
        <taxon>Gunneridae</taxon>
        <taxon>Pentapetalae</taxon>
        <taxon>rosids</taxon>
        <taxon>fabids</taxon>
        <taxon>Malpighiales</taxon>
        <taxon>Salicaceae</taxon>
        <taxon>Saliceae</taxon>
        <taxon>Salix</taxon>
    </lineage>
</organism>
<protein>
    <recommendedName>
        <fullName evidence="3">GAG-pre-integrase domain-containing protein</fullName>
    </recommendedName>
</protein>
<evidence type="ECO:0000313" key="2">
    <source>
        <dbReference type="Proteomes" id="UP000657918"/>
    </source>
</evidence>
<gene>
    <name evidence="1" type="ORF">SADUNF_Sadunf05G0110200</name>
</gene>
<accession>A0A835KAR1</accession>
<proteinExistence type="predicted"/>
<dbReference type="Proteomes" id="UP000657918">
    <property type="component" value="Unassembled WGS sequence"/>
</dbReference>
<evidence type="ECO:0000313" key="1">
    <source>
        <dbReference type="EMBL" id="KAF9682451.1"/>
    </source>
</evidence>
<dbReference type="EMBL" id="JADGMS010000005">
    <property type="protein sequence ID" value="KAF9682451.1"/>
    <property type="molecule type" value="Genomic_DNA"/>
</dbReference>
<keyword evidence="2" id="KW-1185">Reference proteome</keyword>
<evidence type="ECO:0008006" key="3">
    <source>
        <dbReference type="Google" id="ProtNLM"/>
    </source>
</evidence>
<comment type="caution">
    <text evidence="1">The sequence shown here is derived from an EMBL/GenBank/DDBJ whole genome shotgun (WGS) entry which is preliminary data.</text>
</comment>
<name>A0A835KAR1_9ROSI</name>
<reference evidence="1 2" key="1">
    <citation type="submission" date="2020-10" db="EMBL/GenBank/DDBJ databases">
        <title>Plant Genome Project.</title>
        <authorList>
            <person name="Zhang R.-G."/>
        </authorList>
    </citation>
    <scope>NUCLEOTIDE SEQUENCE [LARGE SCALE GENOMIC DNA]</scope>
    <source>
        <strain evidence="1">FAFU-HL-1</strain>
        <tissue evidence="1">Leaf</tissue>
    </source>
</reference>
<dbReference type="AlphaFoldDB" id="A0A835KAR1"/>